<dbReference type="GeneID" id="54414529"/>
<organism evidence="5">
    <name type="scientific">Eremomyces bilateralis CBS 781.70</name>
    <dbReference type="NCBI Taxonomy" id="1392243"/>
    <lineage>
        <taxon>Eukaryota</taxon>
        <taxon>Fungi</taxon>
        <taxon>Dikarya</taxon>
        <taxon>Ascomycota</taxon>
        <taxon>Pezizomycotina</taxon>
        <taxon>Dothideomycetes</taxon>
        <taxon>Dothideomycetes incertae sedis</taxon>
        <taxon>Eremomycetales</taxon>
        <taxon>Eremomycetaceae</taxon>
        <taxon>Eremomyces</taxon>
    </lineage>
</organism>
<feature type="compositionally biased region" description="Basic and acidic residues" evidence="1">
    <location>
        <begin position="484"/>
        <end position="494"/>
    </location>
</feature>
<feature type="transmembrane region" description="Helical" evidence="2">
    <location>
        <begin position="420"/>
        <end position="446"/>
    </location>
</feature>
<evidence type="ECO:0000313" key="7">
    <source>
        <dbReference type="RefSeq" id="XP_033531256.1"/>
    </source>
</evidence>
<evidence type="ECO:0000313" key="6">
    <source>
        <dbReference type="Proteomes" id="UP000504638"/>
    </source>
</evidence>
<protein>
    <submittedName>
        <fullName evidence="5 7">Acid protease</fullName>
    </submittedName>
</protein>
<dbReference type="RefSeq" id="XP_033531256.1">
    <property type="nucleotide sequence ID" value="XM_033673959.1"/>
</dbReference>
<accession>A0A6G1FUQ5</accession>
<dbReference type="SUPFAM" id="SSF50630">
    <property type="entry name" value="Acid proteases"/>
    <property type="match status" value="1"/>
</dbReference>
<keyword evidence="3" id="KW-0732">Signal</keyword>
<dbReference type="Pfam" id="PF00026">
    <property type="entry name" value="Asp"/>
    <property type="match status" value="1"/>
</dbReference>
<dbReference type="Gene3D" id="2.40.70.10">
    <property type="entry name" value="Acid Proteases"/>
    <property type="match status" value="2"/>
</dbReference>
<reference evidence="7" key="2">
    <citation type="submission" date="2020-04" db="EMBL/GenBank/DDBJ databases">
        <authorList>
            <consortium name="NCBI Genome Project"/>
        </authorList>
    </citation>
    <scope>NUCLEOTIDE SEQUENCE</scope>
    <source>
        <strain evidence="7">CBS 781.70</strain>
    </source>
</reference>
<dbReference type="PROSITE" id="PS51767">
    <property type="entry name" value="PEPTIDASE_A1"/>
    <property type="match status" value="1"/>
</dbReference>
<keyword evidence="2" id="KW-0812">Transmembrane</keyword>
<keyword evidence="5 7" id="KW-0645">Protease</keyword>
<dbReference type="Proteomes" id="UP000504638">
    <property type="component" value="Unplaced"/>
</dbReference>
<feature type="domain" description="Peptidase A1" evidence="4">
    <location>
        <begin position="45"/>
        <end position="384"/>
    </location>
</feature>
<evidence type="ECO:0000256" key="1">
    <source>
        <dbReference type="SAM" id="MobiDB-lite"/>
    </source>
</evidence>
<reference evidence="5 7" key="1">
    <citation type="submission" date="2020-01" db="EMBL/GenBank/DDBJ databases">
        <authorList>
            <consortium name="DOE Joint Genome Institute"/>
            <person name="Haridas S."/>
            <person name="Albert R."/>
            <person name="Binder M."/>
            <person name="Bloem J."/>
            <person name="Labutti K."/>
            <person name="Salamov A."/>
            <person name="Andreopoulos B."/>
            <person name="Baker S.E."/>
            <person name="Barry K."/>
            <person name="Bills G."/>
            <person name="Bluhm B.H."/>
            <person name="Cannon C."/>
            <person name="Castanera R."/>
            <person name="Culley D.E."/>
            <person name="Daum C."/>
            <person name="Ezra D."/>
            <person name="Gonzalez J.B."/>
            <person name="Henrissat B."/>
            <person name="Kuo A."/>
            <person name="Liang C."/>
            <person name="Lipzen A."/>
            <person name="Lutzoni F."/>
            <person name="Magnuson J."/>
            <person name="Mondo S."/>
            <person name="Nolan M."/>
            <person name="Ohm R."/>
            <person name="Pangilinan J."/>
            <person name="Park H.-J."/>
            <person name="Ramirez L."/>
            <person name="Alfaro M."/>
            <person name="Sun H."/>
            <person name="Tritt A."/>
            <person name="Yoshinaga Y."/>
            <person name="Zwiers L.-H."/>
            <person name="Turgeon B.G."/>
            <person name="Goodwin S.B."/>
            <person name="Spatafora J.W."/>
            <person name="Crous P.W."/>
            <person name="Grigoriev I.V."/>
        </authorList>
    </citation>
    <scope>NUCLEOTIDE SEQUENCE</scope>
    <source>
        <strain evidence="5 7">CBS 781.70</strain>
    </source>
</reference>
<evidence type="ECO:0000313" key="5">
    <source>
        <dbReference type="EMBL" id="KAF1809625.1"/>
    </source>
</evidence>
<keyword evidence="6" id="KW-1185">Reference proteome</keyword>
<sequence>MAGLKKAVPFTLLIASTVLAFDCSKPPIYVDIHKRAVRGTNILQYGSFIGFGTPSQNQSLFPSLRQNETSVASGDFCGRSQLRNCEGETHGTFDASFSRSWIEDKTYRSLDSSQLSNASTFGTDSGHLYTHFFETNPATVNTVDNFSLEVVSSSSSNPGVIGFGAASTLLQKIYAAGLIAGRTYSLYIGAGMDRAGGVVNGSNTFGGFDSGRFTGPVFTNQIDTSSADPLAVTVTDIILDDPTGLTRNVSLMDSVRFPNISSVAQGFTARITTDQYPMTFPPQITENFMSLLTAVETDPNEVPDHSLRITKSFAGTMTIVLSDGFRVTLPPEMVSNSTGLSPVASGNFNWNGSPMEENIFYLGASWLSQVYLMIDYEAYNFHLAQAVVENKYVMPTTWCPKSIPVAKSAESESDFGANGLVGAVLGGVIGGIAFIACCVIGILYLLRYRTVKKMERLEAEEGMKKRQYQDMEDGSSSDGSVKGPSRDHSTERIHPRGVFGAWRK</sequence>
<keyword evidence="2" id="KW-0472">Membrane</keyword>
<keyword evidence="2" id="KW-1133">Transmembrane helix</keyword>
<evidence type="ECO:0000256" key="3">
    <source>
        <dbReference type="SAM" id="SignalP"/>
    </source>
</evidence>
<name>A0A6G1FUQ5_9PEZI</name>
<dbReference type="OrthoDB" id="5361565at2759"/>
<dbReference type="GO" id="GO:0006508">
    <property type="term" value="P:proteolysis"/>
    <property type="evidence" value="ECO:0007669"/>
    <property type="project" value="UniProtKB-KW"/>
</dbReference>
<evidence type="ECO:0000259" key="4">
    <source>
        <dbReference type="PROSITE" id="PS51767"/>
    </source>
</evidence>
<keyword evidence="5 7" id="KW-0378">Hydrolase</keyword>
<feature type="signal peptide" evidence="3">
    <location>
        <begin position="1"/>
        <end position="20"/>
    </location>
</feature>
<dbReference type="InterPro" id="IPR033121">
    <property type="entry name" value="PEPTIDASE_A1"/>
</dbReference>
<proteinExistence type="predicted"/>
<feature type="region of interest" description="Disordered" evidence="1">
    <location>
        <begin position="462"/>
        <end position="504"/>
    </location>
</feature>
<dbReference type="EMBL" id="ML975171">
    <property type="protein sequence ID" value="KAF1809625.1"/>
    <property type="molecule type" value="Genomic_DNA"/>
</dbReference>
<gene>
    <name evidence="5 7" type="ORF">P152DRAFT_155040</name>
</gene>
<reference evidence="7" key="3">
    <citation type="submission" date="2025-04" db="UniProtKB">
        <authorList>
            <consortium name="RefSeq"/>
        </authorList>
    </citation>
    <scope>IDENTIFICATION</scope>
    <source>
        <strain evidence="7">CBS 781.70</strain>
    </source>
</reference>
<dbReference type="InterPro" id="IPR021109">
    <property type="entry name" value="Peptidase_aspartic_dom_sf"/>
</dbReference>
<dbReference type="GO" id="GO:0008233">
    <property type="term" value="F:peptidase activity"/>
    <property type="evidence" value="ECO:0007669"/>
    <property type="project" value="UniProtKB-KW"/>
</dbReference>
<evidence type="ECO:0000256" key="2">
    <source>
        <dbReference type="SAM" id="Phobius"/>
    </source>
</evidence>
<dbReference type="AlphaFoldDB" id="A0A6G1FUQ5"/>
<feature type="chain" id="PRO_5044631609" evidence="3">
    <location>
        <begin position="21"/>
        <end position="504"/>
    </location>
</feature>